<keyword evidence="1" id="KW-0732">Signal</keyword>
<feature type="chain" id="PRO_5019194824" evidence="1">
    <location>
        <begin position="20"/>
        <end position="139"/>
    </location>
</feature>
<proteinExistence type="predicted"/>
<keyword evidence="3" id="KW-1185">Reference proteome</keyword>
<evidence type="ECO:0000313" key="3">
    <source>
        <dbReference type="Proteomes" id="UP000283841"/>
    </source>
</evidence>
<comment type="caution">
    <text evidence="2">The sequence shown here is derived from an EMBL/GenBank/DDBJ whole genome shotgun (WGS) entry which is preliminary data.</text>
</comment>
<dbReference type="VEuPathDB" id="FungiDB:C8Q69DRAFT_445411"/>
<reference evidence="2 3" key="1">
    <citation type="journal article" date="2018" name="Front. Microbiol.">
        <title>Genomic and genetic insights into a cosmopolitan fungus, Paecilomyces variotii (Eurotiales).</title>
        <authorList>
            <person name="Urquhart A.S."/>
            <person name="Mondo S.J."/>
            <person name="Makela M.R."/>
            <person name="Hane J.K."/>
            <person name="Wiebenga A."/>
            <person name="He G."/>
            <person name="Mihaltcheva S."/>
            <person name="Pangilinan J."/>
            <person name="Lipzen A."/>
            <person name="Barry K."/>
            <person name="de Vries R.P."/>
            <person name="Grigoriev I.V."/>
            <person name="Idnurm A."/>
        </authorList>
    </citation>
    <scope>NUCLEOTIDE SEQUENCE [LARGE SCALE GENOMIC DNA]</scope>
    <source>
        <strain evidence="2 3">CBS 101075</strain>
    </source>
</reference>
<evidence type="ECO:0000256" key="1">
    <source>
        <dbReference type="SAM" id="SignalP"/>
    </source>
</evidence>
<protein>
    <submittedName>
        <fullName evidence="2">Uncharacterized protein</fullName>
    </submittedName>
</protein>
<gene>
    <name evidence="2" type="ORF">C8Q69DRAFT_445411</name>
</gene>
<sequence>MKLLTYIAVIFMAPHLLTALPTLQPRTVDNIDNILNTNPRSIAPTLRIRDIPSSEVDLPAFITAVFDGIANVIAASGGAAANTIAATGGAVANGLGTDGTESSSAPASTNTTLIGRALGEKVGRAVAQELTDALAGKKA</sequence>
<dbReference type="Proteomes" id="UP000283841">
    <property type="component" value="Unassembled WGS sequence"/>
</dbReference>
<dbReference type="RefSeq" id="XP_028484123.1">
    <property type="nucleotide sequence ID" value="XM_028629064.1"/>
</dbReference>
<organism evidence="2 3">
    <name type="scientific">Byssochlamys spectabilis</name>
    <name type="common">Paecilomyces variotii</name>
    <dbReference type="NCBI Taxonomy" id="264951"/>
    <lineage>
        <taxon>Eukaryota</taxon>
        <taxon>Fungi</taxon>
        <taxon>Dikarya</taxon>
        <taxon>Ascomycota</taxon>
        <taxon>Pezizomycotina</taxon>
        <taxon>Eurotiomycetes</taxon>
        <taxon>Eurotiomycetidae</taxon>
        <taxon>Eurotiales</taxon>
        <taxon>Thermoascaceae</taxon>
        <taxon>Paecilomyces</taxon>
    </lineage>
</organism>
<dbReference type="GeneID" id="39598341"/>
<dbReference type="AlphaFoldDB" id="A0A443HRL6"/>
<dbReference type="EMBL" id="RCNU01000007">
    <property type="protein sequence ID" value="RWQ94478.1"/>
    <property type="molecule type" value="Genomic_DNA"/>
</dbReference>
<name>A0A443HRL6_BYSSP</name>
<evidence type="ECO:0000313" key="2">
    <source>
        <dbReference type="EMBL" id="RWQ94478.1"/>
    </source>
</evidence>
<accession>A0A443HRL6</accession>
<feature type="signal peptide" evidence="1">
    <location>
        <begin position="1"/>
        <end position="19"/>
    </location>
</feature>